<dbReference type="Pfam" id="PF10326">
    <property type="entry name" value="7TM_GPCR_Str"/>
    <property type="match status" value="1"/>
</dbReference>
<dbReference type="AlphaFoldDB" id="A0AAV5U8C5"/>
<evidence type="ECO:0000313" key="3">
    <source>
        <dbReference type="Proteomes" id="UP001432027"/>
    </source>
</evidence>
<feature type="non-terminal residue" evidence="2">
    <location>
        <position position="178"/>
    </location>
</feature>
<evidence type="ECO:0000256" key="1">
    <source>
        <dbReference type="SAM" id="Phobius"/>
    </source>
</evidence>
<dbReference type="PANTHER" id="PTHR22943">
    <property type="entry name" value="7-TRANSMEMBRANE DOMAIN RECEPTOR C.ELEGANS"/>
    <property type="match status" value="1"/>
</dbReference>
<comment type="caution">
    <text evidence="2">The sequence shown here is derived from an EMBL/GenBank/DDBJ whole genome shotgun (WGS) entry which is preliminary data.</text>
</comment>
<keyword evidence="3" id="KW-1185">Reference proteome</keyword>
<organism evidence="2 3">
    <name type="scientific">Pristionchus entomophagus</name>
    <dbReference type="NCBI Taxonomy" id="358040"/>
    <lineage>
        <taxon>Eukaryota</taxon>
        <taxon>Metazoa</taxon>
        <taxon>Ecdysozoa</taxon>
        <taxon>Nematoda</taxon>
        <taxon>Chromadorea</taxon>
        <taxon>Rhabditida</taxon>
        <taxon>Rhabditina</taxon>
        <taxon>Diplogasteromorpha</taxon>
        <taxon>Diplogasteroidea</taxon>
        <taxon>Neodiplogasteridae</taxon>
        <taxon>Pristionchus</taxon>
    </lineage>
</organism>
<evidence type="ECO:0000313" key="2">
    <source>
        <dbReference type="EMBL" id="GMT02639.1"/>
    </source>
</evidence>
<protein>
    <recommendedName>
        <fullName evidence="4">G protein-coupled receptor</fullName>
    </recommendedName>
</protein>
<keyword evidence="1" id="KW-1133">Transmembrane helix</keyword>
<feature type="non-terminal residue" evidence="2">
    <location>
        <position position="1"/>
    </location>
</feature>
<evidence type="ECO:0008006" key="4">
    <source>
        <dbReference type="Google" id="ProtNLM"/>
    </source>
</evidence>
<feature type="transmembrane region" description="Helical" evidence="1">
    <location>
        <begin position="49"/>
        <end position="76"/>
    </location>
</feature>
<proteinExistence type="predicted"/>
<keyword evidence="1" id="KW-0472">Membrane</keyword>
<dbReference type="EMBL" id="BTSX01000005">
    <property type="protein sequence ID" value="GMT02639.1"/>
    <property type="molecule type" value="Genomic_DNA"/>
</dbReference>
<dbReference type="PANTHER" id="PTHR22943:SF248">
    <property type="entry name" value="SEVEN TM RECEPTOR"/>
    <property type="match status" value="1"/>
</dbReference>
<accession>A0AAV5U8C5</accession>
<reference evidence="2" key="1">
    <citation type="submission" date="2023-10" db="EMBL/GenBank/DDBJ databases">
        <title>Genome assembly of Pristionchus species.</title>
        <authorList>
            <person name="Yoshida K."/>
            <person name="Sommer R.J."/>
        </authorList>
    </citation>
    <scope>NUCLEOTIDE SEQUENCE</scope>
    <source>
        <strain evidence="2">RS0144</strain>
    </source>
</reference>
<feature type="transmembrane region" description="Helical" evidence="1">
    <location>
        <begin position="135"/>
        <end position="157"/>
    </location>
</feature>
<feature type="transmembrane region" description="Helical" evidence="1">
    <location>
        <begin position="97"/>
        <end position="123"/>
    </location>
</feature>
<gene>
    <name evidence="2" type="ORF">PENTCL1PPCAC_24813</name>
</gene>
<keyword evidence="1" id="KW-0812">Transmembrane</keyword>
<sequence length="178" mass="20415">RYYTEFHAIPEYRQEFENITRHVFRLSHDEKVQVYGAKLFATEKSDKSALIFAVVGLLPTYVFAYVVFIFCCLKIYRAINSYEISNKSQKTIEMQQQFFKTLLLQGLLPLVVLAIPLGCFFVGLAGGFDLDRLTLFLTFSLWTVPTVQGLVSLSFVVKMKTTSNARLSSTRNQLDQRS</sequence>
<name>A0AAV5U8C5_9BILA</name>
<dbReference type="InterPro" id="IPR019428">
    <property type="entry name" value="7TM_GPCR_serpentine_rcpt_Str"/>
</dbReference>
<dbReference type="Proteomes" id="UP001432027">
    <property type="component" value="Unassembled WGS sequence"/>
</dbReference>